<reference evidence="6" key="1">
    <citation type="submission" date="2022-07" db="EMBL/GenBank/DDBJ databases">
        <title>The genome of Lyophyllum shimeji provides insight into the initial evolution of ectomycorrhizal fungal genome.</title>
        <authorList>
            <person name="Kobayashi Y."/>
            <person name="Shibata T."/>
            <person name="Hirakawa H."/>
            <person name="Shigenobu S."/>
            <person name="Nishiyama T."/>
            <person name="Yamada A."/>
            <person name="Hasebe M."/>
            <person name="Kawaguchi M."/>
        </authorList>
    </citation>
    <scope>NUCLEOTIDE SEQUENCE</scope>
    <source>
        <strain evidence="6">AT787</strain>
    </source>
</reference>
<organism evidence="6 7">
    <name type="scientific">Lyophyllum shimeji</name>
    <name type="common">Hon-shimeji</name>
    <name type="synonym">Tricholoma shimeji</name>
    <dbReference type="NCBI Taxonomy" id="47721"/>
    <lineage>
        <taxon>Eukaryota</taxon>
        <taxon>Fungi</taxon>
        <taxon>Dikarya</taxon>
        <taxon>Basidiomycota</taxon>
        <taxon>Agaricomycotina</taxon>
        <taxon>Agaricomycetes</taxon>
        <taxon>Agaricomycetidae</taxon>
        <taxon>Agaricales</taxon>
        <taxon>Tricholomatineae</taxon>
        <taxon>Lyophyllaceae</taxon>
        <taxon>Lyophyllum</taxon>
    </lineage>
</organism>
<dbReference type="GO" id="GO:0005524">
    <property type="term" value="F:ATP binding"/>
    <property type="evidence" value="ECO:0007669"/>
    <property type="project" value="InterPro"/>
</dbReference>
<evidence type="ECO:0000313" key="6">
    <source>
        <dbReference type="EMBL" id="GLB34684.1"/>
    </source>
</evidence>
<gene>
    <name evidence="6" type="ORF">LshimejAT787_0202490</name>
</gene>
<evidence type="ECO:0000259" key="5">
    <source>
        <dbReference type="PROSITE" id="PS50011"/>
    </source>
</evidence>
<protein>
    <recommendedName>
        <fullName evidence="5">Protein kinase domain-containing protein</fullName>
    </recommendedName>
</protein>
<keyword evidence="4" id="KW-0812">Transmembrane</keyword>
<comment type="caution">
    <text evidence="6">The sequence shown here is derived from an EMBL/GenBank/DDBJ whole genome shotgun (WGS) entry which is preliminary data.</text>
</comment>
<dbReference type="InterPro" id="IPR011009">
    <property type="entry name" value="Kinase-like_dom_sf"/>
</dbReference>
<feature type="domain" description="Protein kinase" evidence="5">
    <location>
        <begin position="2163"/>
        <end position="2439"/>
    </location>
</feature>
<dbReference type="InterPro" id="IPR000719">
    <property type="entry name" value="Prot_kinase_dom"/>
</dbReference>
<dbReference type="PANTHER" id="PTHR45527">
    <property type="entry name" value="NONRIBOSOMAL PEPTIDE SYNTHETASE"/>
    <property type="match status" value="1"/>
</dbReference>
<feature type="compositionally biased region" description="Polar residues" evidence="3">
    <location>
        <begin position="568"/>
        <end position="579"/>
    </location>
</feature>
<name>A0A9P3PFQ7_LYOSH</name>
<keyword evidence="4" id="KW-0472">Membrane</keyword>
<dbReference type="GO" id="GO:0004672">
    <property type="term" value="F:protein kinase activity"/>
    <property type="evidence" value="ECO:0007669"/>
    <property type="project" value="InterPro"/>
</dbReference>
<dbReference type="PROSITE" id="PS00455">
    <property type="entry name" value="AMP_BINDING"/>
    <property type="match status" value="1"/>
</dbReference>
<dbReference type="InterPro" id="IPR000873">
    <property type="entry name" value="AMP-dep_synth/lig_dom"/>
</dbReference>
<dbReference type="Pfam" id="PF24883">
    <property type="entry name" value="NPHP3_N"/>
    <property type="match status" value="1"/>
</dbReference>
<dbReference type="GO" id="GO:0044550">
    <property type="term" value="P:secondary metabolite biosynthetic process"/>
    <property type="evidence" value="ECO:0007669"/>
    <property type="project" value="TreeGrafter"/>
</dbReference>
<dbReference type="EMBL" id="BRPK01000002">
    <property type="protein sequence ID" value="GLB34684.1"/>
    <property type="molecule type" value="Genomic_DNA"/>
</dbReference>
<dbReference type="InterPro" id="IPR045851">
    <property type="entry name" value="AMP-bd_C_sf"/>
</dbReference>
<dbReference type="InterPro" id="IPR001245">
    <property type="entry name" value="Ser-Thr/Tyr_kinase_cat_dom"/>
</dbReference>
<dbReference type="Gene3D" id="3.40.50.12780">
    <property type="entry name" value="N-terminal domain of ligase-like"/>
    <property type="match status" value="1"/>
</dbReference>
<dbReference type="Proteomes" id="UP001063166">
    <property type="component" value="Unassembled WGS sequence"/>
</dbReference>
<evidence type="ECO:0000256" key="3">
    <source>
        <dbReference type="SAM" id="MobiDB-lite"/>
    </source>
</evidence>
<keyword evidence="7" id="KW-1185">Reference proteome</keyword>
<evidence type="ECO:0000313" key="7">
    <source>
        <dbReference type="Proteomes" id="UP001063166"/>
    </source>
</evidence>
<dbReference type="Gene3D" id="1.10.510.10">
    <property type="entry name" value="Transferase(Phosphotransferase) domain 1"/>
    <property type="match status" value="2"/>
</dbReference>
<sequence>MESRAFNPDALQSLSPVGRALFNKFGRGEARDYPIKCVHQAFEFQARSYPDAIAVEDIHEKITYSRLDRLANCLAAHLREMGIYPGSRVGLLVERSIHMVVGIMAILKAGAAYVPLDGNVVSSSTLTHALRDSDASLVLVQDKFAERVFMTPTLSLEEYACSHSSVAECSKPEDLSSPGDSAYIIYTSGTTGVPKGVDVMHRNVTNLVCISPGNLAMSPGLRVSQMMNISFDMAAWEILGSLCNGSTLCLRGKTSKEWRAVMKTIDIMIATPSMLSPHDPADYPNIKVVAVGGEPCPKGLADTWAQTVDFYNCCGPTEVTIIHTMHRHAPGDTLGIGVPTPNNTVYILDEHMQPVKIGDVGIMWAGGAGITRGYLNLLAKTVEVYKPDPFLNDGSMMYNTGDLARWHPNGDIEHLGRVDDQVKVKGFRVELDGVAAAMETTPGVKMAAAALIEGELWGFFIPPNVGIDAVKASTSRVQPYYAVPTKYIPLTKFPVTMNGKVDKMVLKKLALESSIYVQHSPPLHLRTPDAKLPKLPPIYPLVISRERRSDPQPLLDDPATSRQLYSILSRSQTRPSSPSVLAARPPRSMERNCSSSSKANSSIASSSSLKSSESSVGSSEIVFPSPPSLPLPARPKDLPATSQRAKWERSTTSLLAVVVEKHAEPSPSLYSPSSVPATTMERPVARHGWNASAESVVSIQRLVSQVCRRTPPRSTPPPPPPMPHIAEKWSPSPTLLDRSVAYHGSADGHDTEKILYSEEPLPGHVEITVNLPITKDIDPSSLEDQTSIWAGYKQDVLPEKNEGRFMRSFRYQAASLCRRLFGFVVFINFLVLIGVASTGANALKVSEIVVGNLFVAVLVRQDYVIDAFYLLFTAVPPSWPLWIRKIAAGVHHIGGVHSGAGVSSFLWQIYFTVQATKEMSVRRGAMPSGLTLAFTYVLLFLLLLALFLAHPEMQKKVHGSIEVSHRLLGWAVIILVWLQTTLITNDYRIARQSLGMALVQSAPFWLMILMTASLMLPWLRLRKVDVVYCERVSPQTIRMYFDYTTPPAGSLIRISDQPLTEWHNFATLPEPGKPGFSIVISRGGEWAKQQLANPATRIWVRGIPIYGVIRIASMFRRIVIVATSSGIGPCIPIVLEQKVPIRLLWIATNVREIFGNHLVDSVVEANPQAIIYNTQHHGKPDMVRLTYRLAKEFDAEAVIVMANKKVTERVHVIQRNILLIAARRLGRKGLSCLFFDSHSPIWWPNVNSTCYIHESAAALRSSSLPQLKRSRSCFLRAQTVALRGMSTIYGVTLLDREPFYRGGFTDIFHALYRGEEVALKRLRVFHHQRDHDHLRLRRKLTGETRVWHQLKHPNVLQFLGVDSETFPSDLCLVSPWMRHGTILQYRKSFGASNINLDRRLLEVSRGIHYLHTEGVVHGDLRGTNILVNADGRACLADFGLTDFIEALDNVSTSHHQGSTRWLAPELIHPDDFALDTFQKTRSTDVYAFAYVCLEIYTGSLPFIDVANDAEVIYQVIQGVRPRRPSSYDDPGVMIHNELWDIIERCWEHQPLDRISIDDVVRTIDDWHQGWDSSIVRSIEDSVVQWIFSNQGYHLCWVENSSTARTTYISRTIAELCAKEGKLAASFFFGRDRSPMQFFSRVVEQIACDFPAAEPFIRTAIREEPSLLSPTSADELQHLLRRTIIFPLMTLSETIPPKVLVVDALDLCEESSASDGAWLTVEILIQAIVWLAESMHSNQVPLQIFVTSHPNLHRKAKRGIPKFSPETRSLYLHPRGLLDSWNDAWDDLRTLSGQNTSSAGSSLDSTATWGDSEFLAPEALMSQITDWIDNGGHQVCWLKYPVRQFGKRSAIAQYVANYFVTSNTFLPSLAFQLGQSMPMLKPAMRQIIEDQREILLTPDDYACARKLIIEPFLTGDFNRITTMTVVIDSNGWSGNDFLLNTLIWMESAFRTHAIPLQVFVTSEPEFFKRANLEFPAFLDGALTLHLPQFESWMVTPLSPSQSLFTNPGQKIYQNLTSFLETKISAVHAGDQRLCTNFQVYLDHMAQLDTLRSLVESHRCRLQLLQIATQMHMSEHPLIREALQADEDAIAGILEGLLKSDSDTRAILALRDDDARSFLNLLQIILAKGQLNTSEVWRKARRLLVKLSETSEILPAAVLIRGLTLLDNQPVSGGGFADIYRATYRGQEVAVKHLRVRQDQDSQRIRRAFGREALVWQQLKHPNVLPFLGIDSELFPSSLCMVSPWMRHGTILDLRAANGPTNINIEKRLAEIAEGLEYLHAEGVIHGDLRGANILADNSWHAVLSDFGLTVFGDATVATHTSNPHGSVRWMAPELLNPEIFDMERFLKTQASDVYAFACVCLELYTGHHPFVEAANDAAVIYRVMQGLRPALRPQVAGEEPELVMPAHVAEVVEWCWKQQPAERPDIMDVVQIIKTWDSMMIE</sequence>
<feature type="transmembrane region" description="Helical" evidence="4">
    <location>
        <begin position="892"/>
        <end position="913"/>
    </location>
</feature>
<feature type="compositionally biased region" description="Low complexity" evidence="3">
    <location>
        <begin position="594"/>
        <end position="622"/>
    </location>
</feature>
<evidence type="ECO:0000256" key="1">
    <source>
        <dbReference type="ARBA" id="ARBA00022737"/>
    </source>
</evidence>
<keyword evidence="4" id="KW-1133">Transmembrane helix</keyword>
<feature type="compositionally biased region" description="Pro residues" evidence="3">
    <location>
        <begin position="624"/>
        <end position="633"/>
    </location>
</feature>
<dbReference type="OrthoDB" id="408177at2759"/>
<dbReference type="PANTHER" id="PTHR45527:SF1">
    <property type="entry name" value="FATTY ACID SYNTHASE"/>
    <property type="match status" value="1"/>
</dbReference>
<feature type="domain" description="Protein kinase" evidence="5">
    <location>
        <begin position="1293"/>
        <end position="1567"/>
    </location>
</feature>
<dbReference type="InterPro" id="IPR042099">
    <property type="entry name" value="ANL_N_sf"/>
</dbReference>
<feature type="transmembrane region" description="Helical" evidence="4">
    <location>
        <begin position="997"/>
        <end position="1019"/>
    </location>
</feature>
<dbReference type="InterPro" id="IPR010071">
    <property type="entry name" value="AA_adenyl_dom"/>
</dbReference>
<feature type="transmembrane region" description="Helical" evidence="4">
    <location>
        <begin position="967"/>
        <end position="985"/>
    </location>
</feature>
<dbReference type="SUPFAM" id="SSF56112">
    <property type="entry name" value="Protein kinase-like (PK-like)"/>
    <property type="match status" value="2"/>
</dbReference>
<dbReference type="Pfam" id="PF07714">
    <property type="entry name" value="PK_Tyr_Ser-Thr"/>
    <property type="match status" value="2"/>
</dbReference>
<dbReference type="GO" id="GO:0043041">
    <property type="term" value="P:amino acid activation for nonribosomal peptide biosynthetic process"/>
    <property type="evidence" value="ECO:0007669"/>
    <property type="project" value="TreeGrafter"/>
</dbReference>
<dbReference type="GO" id="GO:0031177">
    <property type="term" value="F:phosphopantetheine binding"/>
    <property type="evidence" value="ECO:0007669"/>
    <property type="project" value="TreeGrafter"/>
</dbReference>
<dbReference type="Pfam" id="PF00501">
    <property type="entry name" value="AMP-binding"/>
    <property type="match status" value="1"/>
</dbReference>
<proteinExistence type="predicted"/>
<keyword evidence="2" id="KW-0511">Multifunctional enzyme</keyword>
<evidence type="ECO:0000256" key="4">
    <source>
        <dbReference type="SAM" id="Phobius"/>
    </source>
</evidence>
<dbReference type="InterPro" id="IPR008266">
    <property type="entry name" value="Tyr_kinase_AS"/>
</dbReference>
<dbReference type="GO" id="GO:0005737">
    <property type="term" value="C:cytoplasm"/>
    <property type="evidence" value="ECO:0007669"/>
    <property type="project" value="TreeGrafter"/>
</dbReference>
<dbReference type="InterPro" id="IPR020845">
    <property type="entry name" value="AMP-binding_CS"/>
</dbReference>
<keyword evidence="1" id="KW-0677">Repeat</keyword>
<accession>A0A9P3PFQ7</accession>
<dbReference type="FunFam" id="3.40.50.980:FF:000001">
    <property type="entry name" value="Non-ribosomal peptide synthetase"/>
    <property type="match status" value="1"/>
</dbReference>
<dbReference type="PROSITE" id="PS50011">
    <property type="entry name" value="PROTEIN_KINASE_DOM"/>
    <property type="match status" value="2"/>
</dbReference>
<evidence type="ECO:0000256" key="2">
    <source>
        <dbReference type="ARBA" id="ARBA00023268"/>
    </source>
</evidence>
<dbReference type="SUPFAM" id="SSF56801">
    <property type="entry name" value="Acetyl-CoA synthetase-like"/>
    <property type="match status" value="1"/>
</dbReference>
<feature type="region of interest" description="Disordered" evidence="3">
    <location>
        <begin position="568"/>
        <end position="647"/>
    </location>
</feature>
<dbReference type="InterPro" id="IPR056884">
    <property type="entry name" value="NPHP3-like_N"/>
</dbReference>
<feature type="transmembrane region" description="Helical" evidence="4">
    <location>
        <begin position="820"/>
        <end position="843"/>
    </location>
</feature>
<feature type="transmembrane region" description="Helical" evidence="4">
    <location>
        <begin position="925"/>
        <end position="947"/>
    </location>
</feature>
<dbReference type="NCBIfam" id="TIGR01733">
    <property type="entry name" value="AA-adenyl-dom"/>
    <property type="match status" value="1"/>
</dbReference>
<dbReference type="PROSITE" id="PS00109">
    <property type="entry name" value="PROTEIN_KINASE_TYR"/>
    <property type="match status" value="1"/>
</dbReference>
<dbReference type="Gene3D" id="3.30.300.30">
    <property type="match status" value="1"/>
</dbReference>